<organism evidence="2 3">
    <name type="scientific">Neosynechococcus sphagnicola sy1</name>
    <dbReference type="NCBI Taxonomy" id="1497020"/>
    <lineage>
        <taxon>Bacteria</taxon>
        <taxon>Bacillati</taxon>
        <taxon>Cyanobacteriota</taxon>
        <taxon>Cyanophyceae</taxon>
        <taxon>Neosynechococcales</taxon>
        <taxon>Neosynechococcaceae</taxon>
        <taxon>Neosynechococcus</taxon>
    </lineage>
</organism>
<protein>
    <recommendedName>
        <fullName evidence="1">Transposase DDE domain-containing protein</fullName>
    </recommendedName>
</protein>
<proteinExistence type="predicted"/>
<keyword evidence="3" id="KW-1185">Reference proteome</keyword>
<evidence type="ECO:0000259" key="1">
    <source>
        <dbReference type="Pfam" id="PF13612"/>
    </source>
</evidence>
<evidence type="ECO:0000313" key="3">
    <source>
        <dbReference type="Proteomes" id="UP000030170"/>
    </source>
</evidence>
<reference evidence="2 3" key="1">
    <citation type="journal article" date="2014" name="Mol. Ecol.">
        <title>Evolution of Synechococcus.</title>
        <authorList>
            <person name="Dvorak P."/>
            <person name="Casamatta D."/>
            <person name="Hasler P."/>
            <person name="Poulickova A."/>
            <person name="Ondrej V."/>
            <person name="Sanges R."/>
        </authorList>
    </citation>
    <scope>NUCLEOTIDE SEQUENCE [LARGE SCALE GENOMIC DNA]</scope>
    <source>
        <strain evidence="2 3">CAUP A 1101</strain>
    </source>
</reference>
<evidence type="ECO:0000313" key="2">
    <source>
        <dbReference type="EMBL" id="KGF73042.1"/>
    </source>
</evidence>
<dbReference type="Pfam" id="PF13612">
    <property type="entry name" value="DDE_Tnp_1_3"/>
    <property type="match status" value="1"/>
</dbReference>
<dbReference type="EMBL" id="JJML01000016">
    <property type="protein sequence ID" value="KGF73042.1"/>
    <property type="molecule type" value="Genomic_DNA"/>
</dbReference>
<comment type="caution">
    <text evidence="2">The sequence shown here is derived from an EMBL/GenBank/DDBJ whole genome shotgun (WGS) entry which is preliminary data.</text>
</comment>
<accession>A0A098TMF7</accession>
<dbReference type="InterPro" id="IPR025668">
    <property type="entry name" value="Tnp_DDE_dom"/>
</dbReference>
<feature type="domain" description="Transposase DDE" evidence="1">
    <location>
        <begin position="1"/>
        <end position="40"/>
    </location>
</feature>
<dbReference type="STRING" id="1497020.DO97_03155"/>
<name>A0A098TMF7_9CYAN</name>
<dbReference type="Proteomes" id="UP000030170">
    <property type="component" value="Unassembled WGS sequence"/>
</dbReference>
<dbReference type="AlphaFoldDB" id="A0A098TMF7"/>
<gene>
    <name evidence="2" type="ORF">DO97_03155</name>
</gene>
<dbReference type="OrthoDB" id="419419at2"/>
<sequence length="73" mass="8318">MKGRLMPLIDRLLLRRRAIIESVIDQLQNISQIEHSRPRSPVNFLVNLVCGLIAYCHQPKKPALALDLHLLPA</sequence>